<accession>A0A9Q9AMV6</accession>
<keyword evidence="3" id="KW-1185">Reference proteome</keyword>
<name>A0A9Q9AMV6_9PEZI</name>
<evidence type="ECO:0000313" key="3">
    <source>
        <dbReference type="Proteomes" id="UP001056384"/>
    </source>
</evidence>
<evidence type="ECO:0000256" key="1">
    <source>
        <dbReference type="SAM" id="Coils"/>
    </source>
</evidence>
<dbReference type="AlphaFoldDB" id="A0A9Q9AMV6"/>
<evidence type="ECO:0000313" key="2">
    <source>
        <dbReference type="EMBL" id="USW48927.1"/>
    </source>
</evidence>
<proteinExistence type="predicted"/>
<feature type="coiled-coil region" evidence="1">
    <location>
        <begin position="25"/>
        <end position="52"/>
    </location>
</feature>
<protein>
    <submittedName>
        <fullName evidence="2">Uncharacterized protein</fullName>
    </submittedName>
</protein>
<keyword evidence="1" id="KW-0175">Coiled coil</keyword>
<reference evidence="2" key="1">
    <citation type="submission" date="2022-06" db="EMBL/GenBank/DDBJ databases">
        <title>Complete genome sequences of two strains of the flax pathogen Septoria linicola.</title>
        <authorList>
            <person name="Lapalu N."/>
            <person name="Simon A."/>
            <person name="Demenou B."/>
            <person name="Paumier D."/>
            <person name="Guillot M.-P."/>
            <person name="Gout L."/>
            <person name="Valade R."/>
        </authorList>
    </citation>
    <scope>NUCLEOTIDE SEQUENCE</scope>
    <source>
        <strain evidence="2">SE15195</strain>
    </source>
</reference>
<dbReference type="EMBL" id="CP099419">
    <property type="protein sequence ID" value="USW48927.1"/>
    <property type="molecule type" value="Genomic_DNA"/>
</dbReference>
<sequence length="59" mass="6879">MISKFAALAAALFGRRATNLVVPTVADIMKEKKEEKKEMEKKSEQIKKLEQFWREQLVI</sequence>
<gene>
    <name evidence="2" type="ORF">Slin15195_G022460</name>
</gene>
<organism evidence="2 3">
    <name type="scientific">Septoria linicola</name>
    <dbReference type="NCBI Taxonomy" id="215465"/>
    <lineage>
        <taxon>Eukaryota</taxon>
        <taxon>Fungi</taxon>
        <taxon>Dikarya</taxon>
        <taxon>Ascomycota</taxon>
        <taxon>Pezizomycotina</taxon>
        <taxon>Dothideomycetes</taxon>
        <taxon>Dothideomycetidae</taxon>
        <taxon>Mycosphaerellales</taxon>
        <taxon>Mycosphaerellaceae</taxon>
        <taxon>Septoria</taxon>
    </lineage>
</organism>
<dbReference type="Proteomes" id="UP001056384">
    <property type="component" value="Chromosome 2"/>
</dbReference>